<evidence type="ECO:0000313" key="4">
    <source>
        <dbReference type="Proteomes" id="UP000242638"/>
    </source>
</evidence>
<accession>A0A3P9PE55</accession>
<dbReference type="OMA" id="RDITEWC"/>
<dbReference type="InterPro" id="IPR001584">
    <property type="entry name" value="Integrase_cat-core"/>
</dbReference>
<reference evidence="4" key="1">
    <citation type="submission" date="2013-11" db="EMBL/GenBank/DDBJ databases">
        <title>The genomic landscape of the Guanapo guppy.</title>
        <authorList>
            <person name="Kuenstner A."/>
            <person name="Dreyer C."/>
        </authorList>
    </citation>
    <scope>NUCLEOTIDE SEQUENCE</scope>
    <source>
        <strain evidence="4">Guanapo</strain>
    </source>
</reference>
<evidence type="ECO:0000256" key="1">
    <source>
        <dbReference type="ARBA" id="ARBA00039658"/>
    </source>
</evidence>
<dbReference type="InterPro" id="IPR041588">
    <property type="entry name" value="Integrase_H2C2"/>
</dbReference>
<name>A0A3P9PE55_POERE</name>
<dbReference type="Gene3D" id="3.30.420.10">
    <property type="entry name" value="Ribonuclease H-like superfamily/Ribonuclease H"/>
    <property type="match status" value="1"/>
</dbReference>
<dbReference type="Pfam" id="PF17921">
    <property type="entry name" value="Integrase_H2C2"/>
    <property type="match status" value="1"/>
</dbReference>
<dbReference type="SUPFAM" id="SSF53098">
    <property type="entry name" value="Ribonuclease H-like"/>
    <property type="match status" value="1"/>
</dbReference>
<reference evidence="3" key="3">
    <citation type="submission" date="2025-09" db="UniProtKB">
        <authorList>
            <consortium name="Ensembl"/>
        </authorList>
    </citation>
    <scope>IDENTIFICATION</scope>
    <source>
        <strain evidence="3">Guanapo</strain>
    </source>
</reference>
<dbReference type="Proteomes" id="UP000242638">
    <property type="component" value="Unassembled WGS sequence"/>
</dbReference>
<dbReference type="GeneTree" id="ENSGT01000000214408"/>
<dbReference type="InterPro" id="IPR050951">
    <property type="entry name" value="Retrovirus_Pol_polyprotein"/>
</dbReference>
<keyword evidence="4" id="KW-1185">Reference proteome</keyword>
<feature type="domain" description="Integrase catalytic" evidence="2">
    <location>
        <begin position="64"/>
        <end position="222"/>
    </location>
</feature>
<dbReference type="GO" id="GO:0015074">
    <property type="term" value="P:DNA integration"/>
    <property type="evidence" value="ECO:0007669"/>
    <property type="project" value="InterPro"/>
</dbReference>
<dbReference type="FunFam" id="3.30.420.10:FF:000032">
    <property type="entry name" value="Retrovirus-related Pol polyprotein from transposon 297-like Protein"/>
    <property type="match status" value="1"/>
</dbReference>
<organism evidence="3 4">
    <name type="scientific">Poecilia reticulata</name>
    <name type="common">Guppy</name>
    <name type="synonym">Acanthophacelus reticulatus</name>
    <dbReference type="NCBI Taxonomy" id="8081"/>
    <lineage>
        <taxon>Eukaryota</taxon>
        <taxon>Metazoa</taxon>
        <taxon>Chordata</taxon>
        <taxon>Craniata</taxon>
        <taxon>Vertebrata</taxon>
        <taxon>Euteleostomi</taxon>
        <taxon>Actinopterygii</taxon>
        <taxon>Neopterygii</taxon>
        <taxon>Teleostei</taxon>
        <taxon>Neoteleostei</taxon>
        <taxon>Acanthomorphata</taxon>
        <taxon>Ovalentaria</taxon>
        <taxon>Atherinomorphae</taxon>
        <taxon>Cyprinodontiformes</taxon>
        <taxon>Poeciliidae</taxon>
        <taxon>Poeciliinae</taxon>
        <taxon>Poecilia</taxon>
    </lineage>
</organism>
<dbReference type="STRING" id="8081.ENSPREP00000019958"/>
<evidence type="ECO:0000259" key="2">
    <source>
        <dbReference type="PROSITE" id="PS50994"/>
    </source>
</evidence>
<dbReference type="GO" id="GO:0003676">
    <property type="term" value="F:nucleic acid binding"/>
    <property type="evidence" value="ECO:0007669"/>
    <property type="project" value="InterPro"/>
</dbReference>
<protein>
    <recommendedName>
        <fullName evidence="1">Gypsy retrotransposon integrase-like protein 1</fullName>
    </recommendedName>
</protein>
<sequence length="421" mass="47568">MFKALHGHSLAGHFDAVKTLQCAQARCYWPYMSRDITEWCLECVACEARRPPTPCQQAPLKHVVVSKPFEKIAMDFTELPLTTYGNRYMLVVMDYFTKYINLYVLPDQRAVTVAKCLFEDYICRHGVPHSLHTDQGRQFDSDLIKCLCLSMGVHKTRTSPYHSMSNGMVERANRSIKDQLAKYLYSKGGEWDVHMKQVEFAYNTCVHSTTNFTPIFLVHGREARLPADLFLSAPTNNEQTPTCAPNEYATSLLNKLCSAFDTAAANMAATAIQQKHHYDRQVRHEAYDPGDLVWVDIPSLSRHKLAPRWTGPFKVLKRLDFEVDMGVDYEVLDQLDPRAKPKVVCYNRLKPYRSPVPRSSVTDAPPCTGPPTLTALSGSRPWTFEYSSMATPDLAHVTQSRGQSEGNIPTVVAGPVQFQPQ</sequence>
<dbReference type="Ensembl" id="ENSPRET00000020170.1">
    <property type="protein sequence ID" value="ENSPREP00000019958.1"/>
    <property type="gene ID" value="ENSPREG00000013506.1"/>
</dbReference>
<dbReference type="Gene3D" id="1.10.340.70">
    <property type="match status" value="1"/>
</dbReference>
<dbReference type="Pfam" id="PF00665">
    <property type="entry name" value="rve"/>
    <property type="match status" value="1"/>
</dbReference>
<dbReference type="InterPro" id="IPR036397">
    <property type="entry name" value="RNaseH_sf"/>
</dbReference>
<evidence type="ECO:0000313" key="3">
    <source>
        <dbReference type="Ensembl" id="ENSPREP00000019958.1"/>
    </source>
</evidence>
<dbReference type="AlphaFoldDB" id="A0A3P9PE55"/>
<dbReference type="InterPro" id="IPR012337">
    <property type="entry name" value="RNaseH-like_sf"/>
</dbReference>
<dbReference type="PANTHER" id="PTHR37984:SF15">
    <property type="entry name" value="INTEGRASE CATALYTIC DOMAIN-CONTAINING PROTEIN"/>
    <property type="match status" value="1"/>
</dbReference>
<proteinExistence type="predicted"/>
<dbReference type="PROSITE" id="PS50994">
    <property type="entry name" value="INTEGRASE"/>
    <property type="match status" value="1"/>
</dbReference>
<reference evidence="3" key="2">
    <citation type="submission" date="2025-08" db="UniProtKB">
        <authorList>
            <consortium name="Ensembl"/>
        </authorList>
    </citation>
    <scope>IDENTIFICATION</scope>
    <source>
        <strain evidence="3">Guanapo</strain>
    </source>
</reference>
<dbReference type="PANTHER" id="PTHR37984">
    <property type="entry name" value="PROTEIN CBG26694"/>
    <property type="match status" value="1"/>
</dbReference>